<organism evidence="2 3">
    <name type="scientific">Gossypium arboreum</name>
    <name type="common">Tree cotton</name>
    <name type="synonym">Gossypium nanking</name>
    <dbReference type="NCBI Taxonomy" id="29729"/>
    <lineage>
        <taxon>Eukaryota</taxon>
        <taxon>Viridiplantae</taxon>
        <taxon>Streptophyta</taxon>
        <taxon>Embryophyta</taxon>
        <taxon>Tracheophyta</taxon>
        <taxon>Spermatophyta</taxon>
        <taxon>Magnoliopsida</taxon>
        <taxon>eudicotyledons</taxon>
        <taxon>Gunneridae</taxon>
        <taxon>Pentapetalae</taxon>
        <taxon>rosids</taxon>
        <taxon>malvids</taxon>
        <taxon>Malvales</taxon>
        <taxon>Malvaceae</taxon>
        <taxon>Malvoideae</taxon>
        <taxon>Gossypium</taxon>
    </lineage>
</organism>
<proteinExistence type="predicted"/>
<keyword evidence="3" id="KW-1185">Reference proteome</keyword>
<dbReference type="EMBL" id="JARKNE010000012">
    <property type="protein sequence ID" value="KAK5774361.1"/>
    <property type="molecule type" value="Genomic_DNA"/>
</dbReference>
<gene>
    <name evidence="2" type="ORF">PVK06_042216</name>
</gene>
<accession>A0ABR0MK23</accession>
<feature type="compositionally biased region" description="Basic and acidic residues" evidence="1">
    <location>
        <begin position="26"/>
        <end position="39"/>
    </location>
</feature>
<protein>
    <submittedName>
        <fullName evidence="2">Uncharacterized protein</fullName>
    </submittedName>
</protein>
<name>A0ABR0MK23_GOSAR</name>
<sequence>MEGSRIIGERSIDSGNFGSKGKKKRDRDSLEKLKDKRAGYEATASSDSSVNLDDIDNRVITKVLGPERYGRVRFQGFFISPTQYFGSNLQQYMPSMNQAQAEVQRLRDEMAQMQVSTVEHIAQLKAEAAAREVEAAVGAVEAIRKYDEL</sequence>
<reference evidence="2 3" key="1">
    <citation type="submission" date="2023-03" db="EMBL/GenBank/DDBJ databases">
        <title>WGS of Gossypium arboreum.</title>
        <authorList>
            <person name="Yu D."/>
        </authorList>
    </citation>
    <scope>NUCLEOTIDE SEQUENCE [LARGE SCALE GENOMIC DNA]</scope>
    <source>
        <tissue evidence="2">Leaf</tissue>
    </source>
</reference>
<feature type="region of interest" description="Disordered" evidence="1">
    <location>
        <begin position="1"/>
        <end position="48"/>
    </location>
</feature>
<dbReference type="Proteomes" id="UP001358586">
    <property type="component" value="Chromosome 12"/>
</dbReference>
<evidence type="ECO:0000313" key="3">
    <source>
        <dbReference type="Proteomes" id="UP001358586"/>
    </source>
</evidence>
<evidence type="ECO:0000256" key="1">
    <source>
        <dbReference type="SAM" id="MobiDB-lite"/>
    </source>
</evidence>
<evidence type="ECO:0000313" key="2">
    <source>
        <dbReference type="EMBL" id="KAK5774361.1"/>
    </source>
</evidence>
<comment type="caution">
    <text evidence="2">The sequence shown here is derived from an EMBL/GenBank/DDBJ whole genome shotgun (WGS) entry which is preliminary data.</text>
</comment>